<proteinExistence type="predicted"/>
<evidence type="ECO:0008006" key="2">
    <source>
        <dbReference type="Google" id="ProtNLM"/>
    </source>
</evidence>
<accession>A0A6J5NCW0</accession>
<organism evidence="1">
    <name type="scientific">uncultured Caudovirales phage</name>
    <dbReference type="NCBI Taxonomy" id="2100421"/>
    <lineage>
        <taxon>Viruses</taxon>
        <taxon>Duplodnaviria</taxon>
        <taxon>Heunggongvirae</taxon>
        <taxon>Uroviricota</taxon>
        <taxon>Caudoviricetes</taxon>
        <taxon>Peduoviridae</taxon>
        <taxon>Maltschvirus</taxon>
        <taxon>Maltschvirus maltsch</taxon>
    </lineage>
</organism>
<name>A0A6J5NCW0_9CAUD</name>
<gene>
    <name evidence="1" type="ORF">UFOVP658_130</name>
</gene>
<dbReference type="EMBL" id="LR796639">
    <property type="protein sequence ID" value="CAB4156733.1"/>
    <property type="molecule type" value="Genomic_DNA"/>
</dbReference>
<reference evidence="1" key="1">
    <citation type="submission" date="2020-04" db="EMBL/GenBank/DDBJ databases">
        <authorList>
            <person name="Chiriac C."/>
            <person name="Salcher M."/>
            <person name="Ghai R."/>
            <person name="Kavagutti S V."/>
        </authorList>
    </citation>
    <scope>NUCLEOTIDE SEQUENCE</scope>
</reference>
<protein>
    <recommendedName>
        <fullName evidence="2">DUF5082 domain-containing protein</fullName>
    </recommendedName>
</protein>
<evidence type="ECO:0000313" key="1">
    <source>
        <dbReference type="EMBL" id="CAB4156733.1"/>
    </source>
</evidence>
<sequence length="118" mass="13743">MRNNNQFSRNNPINQIEIENEILRLLEELEEHTEAFEGLCIDFAKKESVYKGTWAQEYLGAKGSIKERESWADYKTDTLAYEYKIAEALVKTKREKLLSVRTAIDAMRTLNANVRVQV</sequence>